<keyword evidence="3" id="KW-1185">Reference proteome</keyword>
<evidence type="ECO:0000256" key="1">
    <source>
        <dbReference type="SAM" id="Coils"/>
    </source>
</evidence>
<dbReference type="Pfam" id="PF01527">
    <property type="entry name" value="HTH_Tnp_1"/>
    <property type="match status" value="1"/>
</dbReference>
<keyword evidence="1" id="KW-0175">Coiled coil</keyword>
<dbReference type="SUPFAM" id="SSF46689">
    <property type="entry name" value="Homeodomain-like"/>
    <property type="match status" value="1"/>
</dbReference>
<accession>A0ABY7AZS0</accession>
<reference evidence="2" key="1">
    <citation type="submission" date="2022-11" db="EMBL/GenBank/DDBJ databases">
        <authorList>
            <person name="Mo P."/>
        </authorList>
    </citation>
    <scope>NUCLEOTIDE SEQUENCE</scope>
    <source>
        <strain evidence="2">HUAS 11-8</strain>
    </source>
</reference>
<gene>
    <name evidence="2" type="ORF">ORV05_27640</name>
</gene>
<evidence type="ECO:0000313" key="2">
    <source>
        <dbReference type="EMBL" id="WAL64704.1"/>
    </source>
</evidence>
<name>A0ABY7AZS0_9PSEU</name>
<dbReference type="Proteomes" id="UP001163203">
    <property type="component" value="Chromosome"/>
</dbReference>
<dbReference type="Gene3D" id="1.10.10.10">
    <property type="entry name" value="Winged helix-like DNA-binding domain superfamily/Winged helix DNA-binding domain"/>
    <property type="match status" value="1"/>
</dbReference>
<organism evidence="2 3">
    <name type="scientific">Amycolatopsis cynarae</name>
    <dbReference type="NCBI Taxonomy" id="2995223"/>
    <lineage>
        <taxon>Bacteria</taxon>
        <taxon>Bacillati</taxon>
        <taxon>Actinomycetota</taxon>
        <taxon>Actinomycetes</taxon>
        <taxon>Pseudonocardiales</taxon>
        <taxon>Pseudonocardiaceae</taxon>
        <taxon>Amycolatopsis</taxon>
    </lineage>
</organism>
<feature type="coiled-coil region" evidence="1">
    <location>
        <begin position="64"/>
        <end position="91"/>
    </location>
</feature>
<sequence>MAGKRYSRELRERAVALVFEQVEHYSSQWEAICSVAAKVGVSGETLRKWVRQAEVDAGARPGTSSEESAELRRLRRENAELRRANEILKAASAFFARELDPRPPRS</sequence>
<proteinExistence type="predicted"/>
<evidence type="ECO:0000313" key="3">
    <source>
        <dbReference type="Proteomes" id="UP001163203"/>
    </source>
</evidence>
<dbReference type="RefSeq" id="WP_268754927.1">
    <property type="nucleotide sequence ID" value="NZ_CP113836.1"/>
</dbReference>
<dbReference type="InterPro" id="IPR002514">
    <property type="entry name" value="Transposase_8"/>
</dbReference>
<dbReference type="InterPro" id="IPR009057">
    <property type="entry name" value="Homeodomain-like_sf"/>
</dbReference>
<dbReference type="EMBL" id="CP113836">
    <property type="protein sequence ID" value="WAL64704.1"/>
    <property type="molecule type" value="Genomic_DNA"/>
</dbReference>
<dbReference type="InterPro" id="IPR036388">
    <property type="entry name" value="WH-like_DNA-bd_sf"/>
</dbReference>
<protein>
    <submittedName>
        <fullName evidence="2">Transposase</fullName>
    </submittedName>
</protein>